<dbReference type="InterPro" id="IPR029510">
    <property type="entry name" value="Ald_DH_CS_GLU"/>
</dbReference>
<sequence length="474" mass="50953">MPGDLSAFKSELNSLVLSQRSAYEADGLPTAQTRVDRIRRVVSLLAQNKDRFVTAISDDFGHRAREETLVDILAAASALKFAAENVQTWMQPEARHSITPGGEAGVEYTPLGVVGVIGPWNYPITLLLSPLGGILAAGNRAILKPSEFTPRFSELLASLIGEAFSPNEVSTVLGGEGRGAIFSEAPFDHLIFTGSTGVAKHVMRAAADNLAPVTLELGGKSPVIVTRQFDLAEAARRIMTVKARNAGQICLSPDYVFVPAGTERAFADACAEDCGKMFPEGVDSPRYSSIINERHFQRLTALVDDARAKGAEIIQALAPGASGNSRRFPPTLLLNVTMDMGVMQEEIFGPLLPILTYDDLEDVTRQIRSGPRPLALYYFGEDDETARKVLDGTASGGVTINDVMAHVFCEDLPFSGIGDSGMGAYHGIEGFRTFSHARAIYRQAPGEAGVAAVNLLRPPFGPEFEDFISRAIQP</sequence>
<dbReference type="AlphaFoldDB" id="A0A0D7EEC9"/>
<dbReference type="PANTHER" id="PTHR43570">
    <property type="entry name" value="ALDEHYDE DEHYDROGENASE"/>
    <property type="match status" value="1"/>
</dbReference>
<reference evidence="9 10" key="1">
    <citation type="submission" date="2014-11" db="EMBL/GenBank/DDBJ databases">
        <title>Genomics and ecophysiology of heterotrophic nitrogen fixing bacteria isolated from estuarine surface water.</title>
        <authorList>
            <person name="Bentzon-Tilia M."/>
            <person name="Severin I."/>
            <person name="Hansen L.H."/>
            <person name="Riemann L."/>
        </authorList>
    </citation>
    <scope>NUCLEOTIDE SEQUENCE [LARGE SCALE GENOMIC DNA]</scope>
    <source>
        <strain evidence="9 10">BAL398</strain>
    </source>
</reference>
<evidence type="ECO:0000259" key="8">
    <source>
        <dbReference type="Pfam" id="PF00171"/>
    </source>
</evidence>
<accession>A0A0D7EEC9</accession>
<dbReference type="PATRIC" id="fig|1076.23.peg.5108"/>
<dbReference type="InterPro" id="IPR016162">
    <property type="entry name" value="Ald_DH_N"/>
</dbReference>
<dbReference type="RefSeq" id="WP_044415528.1">
    <property type="nucleotide sequence ID" value="NZ_JXXE01000474.1"/>
</dbReference>
<dbReference type="CDD" id="cd07133">
    <property type="entry name" value="ALDH_CALDH_CalB"/>
    <property type="match status" value="1"/>
</dbReference>
<dbReference type="InterPro" id="IPR012394">
    <property type="entry name" value="Aldehyde_DH_NAD(P)"/>
</dbReference>
<evidence type="ECO:0000256" key="6">
    <source>
        <dbReference type="PROSITE-ProRule" id="PRU10007"/>
    </source>
</evidence>
<dbReference type="SUPFAM" id="SSF53720">
    <property type="entry name" value="ALDH-like"/>
    <property type="match status" value="1"/>
</dbReference>
<keyword evidence="2 4" id="KW-0560">Oxidoreductase</keyword>
<evidence type="ECO:0000256" key="7">
    <source>
        <dbReference type="RuleBase" id="RU003345"/>
    </source>
</evidence>
<dbReference type="InterPro" id="IPR015590">
    <property type="entry name" value="Aldehyde_DH_dom"/>
</dbReference>
<feature type="active site" evidence="5">
    <location>
        <position position="250"/>
    </location>
</feature>
<evidence type="ECO:0000256" key="4">
    <source>
        <dbReference type="PIRNR" id="PIRNR036492"/>
    </source>
</evidence>
<dbReference type="PROSITE" id="PS00687">
    <property type="entry name" value="ALDEHYDE_DEHYDR_GLU"/>
    <property type="match status" value="1"/>
</dbReference>
<comment type="similarity">
    <text evidence="1 4 7">Belongs to the aldehyde dehydrogenase family.</text>
</comment>
<comment type="caution">
    <text evidence="9">The sequence shown here is derived from an EMBL/GenBank/DDBJ whole genome shotgun (WGS) entry which is preliminary data.</text>
</comment>
<evidence type="ECO:0000256" key="2">
    <source>
        <dbReference type="ARBA" id="ARBA00023002"/>
    </source>
</evidence>
<dbReference type="Gene3D" id="3.40.605.10">
    <property type="entry name" value="Aldehyde Dehydrogenase, Chain A, domain 1"/>
    <property type="match status" value="1"/>
</dbReference>
<name>A0A0D7EEC9_RHOPL</name>
<dbReference type="GO" id="GO:0006081">
    <property type="term" value="P:aldehyde metabolic process"/>
    <property type="evidence" value="ECO:0007669"/>
    <property type="project" value="InterPro"/>
</dbReference>
<organism evidence="9 10">
    <name type="scientific">Rhodopseudomonas palustris</name>
    <dbReference type="NCBI Taxonomy" id="1076"/>
    <lineage>
        <taxon>Bacteria</taxon>
        <taxon>Pseudomonadati</taxon>
        <taxon>Pseudomonadota</taxon>
        <taxon>Alphaproteobacteria</taxon>
        <taxon>Hyphomicrobiales</taxon>
        <taxon>Nitrobacteraceae</taxon>
        <taxon>Rhodopseudomonas</taxon>
    </lineage>
</organism>
<dbReference type="Gene3D" id="3.40.309.10">
    <property type="entry name" value="Aldehyde Dehydrogenase, Chain A, domain 2"/>
    <property type="match status" value="1"/>
</dbReference>
<gene>
    <name evidence="9" type="ORF">OO17_21780</name>
</gene>
<protein>
    <recommendedName>
        <fullName evidence="4">Aldehyde dehydrogenase</fullName>
    </recommendedName>
</protein>
<evidence type="ECO:0000313" key="9">
    <source>
        <dbReference type="EMBL" id="KIZ38991.1"/>
    </source>
</evidence>
<dbReference type="GO" id="GO:0005737">
    <property type="term" value="C:cytoplasm"/>
    <property type="evidence" value="ECO:0007669"/>
    <property type="project" value="TreeGrafter"/>
</dbReference>
<evidence type="ECO:0000313" key="10">
    <source>
        <dbReference type="Proteomes" id="UP000032515"/>
    </source>
</evidence>
<feature type="active site" evidence="5 6">
    <location>
        <position position="216"/>
    </location>
</feature>
<dbReference type="GO" id="GO:0004029">
    <property type="term" value="F:aldehyde dehydrogenase (NAD+) activity"/>
    <property type="evidence" value="ECO:0007669"/>
    <property type="project" value="TreeGrafter"/>
</dbReference>
<feature type="domain" description="Aldehyde dehydrogenase" evidence="8">
    <location>
        <begin position="22"/>
        <end position="439"/>
    </location>
</feature>
<dbReference type="EMBL" id="JXXE01000474">
    <property type="protein sequence ID" value="KIZ38991.1"/>
    <property type="molecule type" value="Genomic_DNA"/>
</dbReference>
<keyword evidence="3" id="KW-0520">NAD</keyword>
<dbReference type="Proteomes" id="UP000032515">
    <property type="component" value="Unassembled WGS sequence"/>
</dbReference>
<evidence type="ECO:0000256" key="1">
    <source>
        <dbReference type="ARBA" id="ARBA00009986"/>
    </source>
</evidence>
<dbReference type="InterPro" id="IPR016161">
    <property type="entry name" value="Ald_DH/histidinol_DH"/>
</dbReference>
<proteinExistence type="inferred from homology"/>
<dbReference type="Pfam" id="PF00171">
    <property type="entry name" value="Aldedh"/>
    <property type="match status" value="1"/>
</dbReference>
<dbReference type="PIRSF" id="PIRSF036492">
    <property type="entry name" value="ALDH"/>
    <property type="match status" value="1"/>
</dbReference>
<dbReference type="PANTHER" id="PTHR43570:SF20">
    <property type="entry name" value="ALDEHYDE DEHYDROGENASE ALDX-RELATED"/>
    <property type="match status" value="1"/>
</dbReference>
<dbReference type="InterPro" id="IPR016163">
    <property type="entry name" value="Ald_DH_C"/>
</dbReference>
<evidence type="ECO:0000256" key="3">
    <source>
        <dbReference type="ARBA" id="ARBA00023027"/>
    </source>
</evidence>
<evidence type="ECO:0000256" key="5">
    <source>
        <dbReference type="PIRSR" id="PIRSR036492-1"/>
    </source>
</evidence>